<keyword evidence="2" id="KW-0472">Membrane</keyword>
<sequence>MPSRREVRDRRRPTVLGSFVHLARRARGVAFWTTVAASGAYAVYRVVARPFRPANRRLALFLGKHLMEASGPCLAVTTRPVELERFAGGTLRRMVLAGIPVVVAVVTPNDELSERFDAQDEEALEAAHRIGYHRLQLLKVPAPFQQQDVEDRLEEVWNEVEPEVVVAFDPLDPLGWIQIPEERLCGEAALRLAERLDGERRVKLAFCGTSRPNALVEVTPILPDKIGAVVSHRTELSAPPLAINLGLRLTGRLPDLRGSFEALRILEPARRSRDQQAIALRRAARSAEPAPDAREVRRAVVRTRIPADAARGPEAAPSNYWASDGSVPEEVGASGGDQPGSRTR</sequence>
<reference evidence="4" key="1">
    <citation type="submission" date="2015-07" db="EMBL/GenBank/DDBJ databases">
        <title>Complete genome sequence and phylogenetic analysis of Limnochorda pilosa.</title>
        <authorList>
            <person name="Watanabe M."/>
            <person name="Kojima H."/>
            <person name="Fukui M."/>
        </authorList>
    </citation>
    <scope>NUCLEOTIDE SEQUENCE [LARGE SCALE GENOMIC DNA]</scope>
    <source>
        <strain evidence="4">HC45</strain>
    </source>
</reference>
<dbReference type="InterPro" id="IPR024078">
    <property type="entry name" value="LmbE-like_dom_sf"/>
</dbReference>
<dbReference type="SUPFAM" id="SSF102588">
    <property type="entry name" value="LmbE-like"/>
    <property type="match status" value="1"/>
</dbReference>
<keyword evidence="2" id="KW-0812">Transmembrane</keyword>
<feature type="region of interest" description="Disordered" evidence="1">
    <location>
        <begin position="304"/>
        <end position="344"/>
    </location>
</feature>
<keyword evidence="4" id="KW-1185">Reference proteome</keyword>
<dbReference type="RefSeq" id="WP_068136975.1">
    <property type="nucleotide sequence ID" value="NZ_AP014924.1"/>
</dbReference>
<reference evidence="4" key="2">
    <citation type="journal article" date="2016" name="Int. J. Syst. Evol. Microbiol.">
        <title>Complete genome sequence and cell structure of Limnochorda pilosa, a Gram-negative spore-former within the phylum Firmicutes.</title>
        <authorList>
            <person name="Watanabe M."/>
            <person name="Kojima H."/>
            <person name="Fukui M."/>
        </authorList>
    </citation>
    <scope>NUCLEOTIDE SEQUENCE [LARGE SCALE GENOMIC DNA]</scope>
    <source>
        <strain evidence="4">HC45</strain>
    </source>
</reference>
<dbReference type="Proteomes" id="UP000065807">
    <property type="component" value="Chromosome"/>
</dbReference>
<accession>A0A0K2SLN1</accession>
<evidence type="ECO:0000313" key="3">
    <source>
        <dbReference type="EMBL" id="BAS27724.1"/>
    </source>
</evidence>
<dbReference type="Gene3D" id="3.40.50.10320">
    <property type="entry name" value="LmbE-like"/>
    <property type="match status" value="1"/>
</dbReference>
<dbReference type="EMBL" id="AP014924">
    <property type="protein sequence ID" value="BAS27724.1"/>
    <property type="molecule type" value="Genomic_DNA"/>
</dbReference>
<gene>
    <name evidence="3" type="ORF">LIP_1882</name>
</gene>
<evidence type="ECO:0000313" key="4">
    <source>
        <dbReference type="Proteomes" id="UP000065807"/>
    </source>
</evidence>
<keyword evidence="2" id="KW-1133">Transmembrane helix</keyword>
<feature type="transmembrane region" description="Helical" evidence="2">
    <location>
        <begin position="29"/>
        <end position="47"/>
    </location>
</feature>
<organism evidence="3 4">
    <name type="scientific">Limnochorda pilosa</name>
    <dbReference type="NCBI Taxonomy" id="1555112"/>
    <lineage>
        <taxon>Bacteria</taxon>
        <taxon>Bacillati</taxon>
        <taxon>Bacillota</taxon>
        <taxon>Limnochordia</taxon>
        <taxon>Limnochordales</taxon>
        <taxon>Limnochordaceae</taxon>
        <taxon>Limnochorda</taxon>
    </lineage>
</organism>
<name>A0A0K2SLN1_LIMPI</name>
<evidence type="ECO:0000256" key="1">
    <source>
        <dbReference type="SAM" id="MobiDB-lite"/>
    </source>
</evidence>
<dbReference type="AlphaFoldDB" id="A0A0K2SLN1"/>
<protein>
    <submittedName>
        <fullName evidence="3">Uncharacterized protein</fullName>
    </submittedName>
</protein>
<proteinExistence type="predicted"/>
<dbReference type="KEGG" id="lpil:LIP_1882"/>
<evidence type="ECO:0000256" key="2">
    <source>
        <dbReference type="SAM" id="Phobius"/>
    </source>
</evidence>